<dbReference type="RefSeq" id="WP_072658608.1">
    <property type="nucleotide sequence ID" value="NZ_BDFD01000002.1"/>
</dbReference>
<comment type="similarity">
    <text evidence="2 7">Belongs to the FHIPEP (flagella/HR/invasion proteins export pore) family.</text>
</comment>
<evidence type="ECO:0000256" key="3">
    <source>
        <dbReference type="ARBA" id="ARBA00022475"/>
    </source>
</evidence>
<keyword evidence="8" id="KW-0282">Flagellum</keyword>
<comment type="function">
    <text evidence="7">Required for formation of the rod structure of the flagellar apparatus. Together with FliI and FliH, may constitute the export apparatus of flagellin.</text>
</comment>
<name>A0A1L8CKJ2_9PROT</name>
<feature type="transmembrane region" description="Helical" evidence="7">
    <location>
        <begin position="112"/>
        <end position="135"/>
    </location>
</feature>
<keyword evidence="8" id="KW-0966">Cell projection</keyword>
<comment type="caution">
    <text evidence="8">The sequence shown here is derived from an EMBL/GenBank/DDBJ whole genome shotgun (WGS) entry which is preliminary data.</text>
</comment>
<dbReference type="OrthoDB" id="5287428at2"/>
<dbReference type="PRINTS" id="PR00949">
    <property type="entry name" value="TYPE3IMAPROT"/>
</dbReference>
<keyword evidence="3 7" id="KW-1003">Cell membrane</keyword>
<dbReference type="STRING" id="1921010.MMIC_P0354"/>
<reference evidence="8 9" key="1">
    <citation type="journal article" date="2017" name="Arch. Microbiol.">
        <title>Mariprofundus micogutta sp. nov., a novel iron-oxidizing zetaproteobacterium isolated from a deep-sea hydrothermal field at the Bayonnaise knoll of the Izu-Ogasawara arc, and a description of Mariprofundales ord. nov. and Zetaproteobacteria classis nov.</title>
        <authorList>
            <person name="Makita H."/>
            <person name="Tanaka E."/>
            <person name="Mitsunobu S."/>
            <person name="Miyazaki M."/>
            <person name="Nunoura T."/>
            <person name="Uematsu K."/>
            <person name="Takaki Y."/>
            <person name="Nishi S."/>
            <person name="Shimamura S."/>
            <person name="Takai K."/>
        </authorList>
    </citation>
    <scope>NUCLEOTIDE SEQUENCE [LARGE SCALE GENOMIC DNA]</scope>
    <source>
        <strain evidence="8 9">ET2</strain>
    </source>
</reference>
<dbReference type="NCBIfam" id="TIGR01398">
    <property type="entry name" value="FlhA"/>
    <property type="match status" value="1"/>
</dbReference>
<feature type="transmembrane region" description="Helical" evidence="7">
    <location>
        <begin position="17"/>
        <end position="35"/>
    </location>
</feature>
<dbReference type="Gene3D" id="3.40.30.60">
    <property type="entry name" value="FHIPEP family, domain 1"/>
    <property type="match status" value="1"/>
</dbReference>
<keyword evidence="7" id="KW-1006">Bacterial flagellum protein export</keyword>
<dbReference type="EMBL" id="BDFD01000002">
    <property type="protein sequence ID" value="GAV19420.1"/>
    <property type="molecule type" value="Genomic_DNA"/>
</dbReference>
<feature type="transmembrane region" description="Helical" evidence="7">
    <location>
        <begin position="72"/>
        <end position="92"/>
    </location>
</feature>
<keyword evidence="5 7" id="KW-1133">Transmembrane helix</keyword>
<keyword evidence="4 7" id="KW-0812">Transmembrane</keyword>
<dbReference type="Gene3D" id="3.40.50.12790">
    <property type="entry name" value="FHIPEP family, domain 4"/>
    <property type="match status" value="1"/>
</dbReference>
<feature type="transmembrane region" description="Helical" evidence="7">
    <location>
        <begin position="205"/>
        <end position="226"/>
    </location>
</feature>
<feature type="transmembrane region" description="Helical" evidence="7">
    <location>
        <begin position="246"/>
        <end position="267"/>
    </location>
</feature>
<feature type="transmembrane region" description="Helical" evidence="7">
    <location>
        <begin position="288"/>
        <end position="321"/>
    </location>
</feature>
<evidence type="ECO:0000256" key="4">
    <source>
        <dbReference type="ARBA" id="ARBA00022692"/>
    </source>
</evidence>
<dbReference type="Gene3D" id="1.10.8.540">
    <property type="entry name" value="FHIPEP family, domain 3"/>
    <property type="match status" value="1"/>
</dbReference>
<feature type="transmembrane region" description="Helical" evidence="7">
    <location>
        <begin position="41"/>
        <end position="60"/>
    </location>
</feature>
<accession>A0A1L8CKJ2</accession>
<sequence length="693" mass="75750">MQSAAMTLQRIGRQPDVMLAVGVLGILMVMIVPLPPWLMDVLLAANITIGILILLTSIYVLKPLEFSVFPSLLLLTTLFRLSLNVATTRLILLHGQEGPAAAGHVIEGFGEFVVGGNTVVGLIIFIILVLINFVVITKGSTRIAEVAARFTLDAMPGKQMAIDADMNAGLIDEAEARKRRENVAREAEFYGAMDGASKFVRGDAVAGLIITVINLIAGLIIGVMQHGMPASDAMAVFSLLTVGDGLVSQIPALVISIAAGIIITRASSNTALPLELKEQFTKHPKVHFVASGALILMSLVPGLPFVPFLILSLGLAASGYYLQLGQQETALVSDAEDVTPQPEVSPEAALDDLLVEDPIRLEIGYGLIDMVENSREGNLLDRMKKVRRQITQEIGFVLPPVHIKDNLQLGVSDYQILIRGAVVGSGEIRPRNLLALESQMTGPAIEGIPTQEPAFGLPALWISEDKRQQAELSGYTVVEPTTVIITHLTEVLRAQASEMLDRTQVHELLDKFSQRHPKVVDEIVPAQVSVGTLQNVLQRLLSEWVPIRDLMLILEALSDHAGENLSIDDLVEHVRSRLGRTITQRYLNQQGELAVFMLDGELEQRMTERMVQQAGWGLPLEMAEWQRFMARLNEVASQYDVDMPVLLTTPQLRGPLSQALRKIMNRIVVLSINEMPPQTNVQSLARVSLYDAN</sequence>
<evidence type="ECO:0000313" key="9">
    <source>
        <dbReference type="Proteomes" id="UP000231632"/>
    </source>
</evidence>
<dbReference type="PANTHER" id="PTHR30161">
    <property type="entry name" value="FLAGELLAR EXPORT PROTEIN, MEMBRANE FLHA SUBUNIT-RELATED"/>
    <property type="match status" value="1"/>
</dbReference>
<evidence type="ECO:0000256" key="5">
    <source>
        <dbReference type="ARBA" id="ARBA00022989"/>
    </source>
</evidence>
<dbReference type="InterPro" id="IPR025505">
    <property type="entry name" value="FHIPEP_CS"/>
</dbReference>
<dbReference type="InterPro" id="IPR042194">
    <property type="entry name" value="FHIPEP_1"/>
</dbReference>
<comment type="subcellular location">
    <subcellularLocation>
        <location evidence="1 7">Cell membrane</location>
        <topology evidence="1 7">Multi-pass membrane protein</topology>
    </subcellularLocation>
</comment>
<keyword evidence="8" id="KW-0969">Cilium</keyword>
<dbReference type="InterPro" id="IPR042193">
    <property type="entry name" value="FHIPEP_3"/>
</dbReference>
<dbReference type="InterPro" id="IPR001712">
    <property type="entry name" value="T3SS_FHIPEP"/>
</dbReference>
<dbReference type="AlphaFoldDB" id="A0A1L8CKJ2"/>
<gene>
    <name evidence="7" type="primary">flhA</name>
    <name evidence="8" type="ORF">MMIC_P0354</name>
</gene>
<evidence type="ECO:0000256" key="1">
    <source>
        <dbReference type="ARBA" id="ARBA00004651"/>
    </source>
</evidence>
<keyword evidence="7" id="KW-1005">Bacterial flagellum biogenesis</keyword>
<dbReference type="PIRSF" id="PIRSF005419">
    <property type="entry name" value="FlhA"/>
    <property type="match status" value="1"/>
</dbReference>
<dbReference type="GO" id="GO:0044780">
    <property type="term" value="P:bacterial-type flagellum assembly"/>
    <property type="evidence" value="ECO:0007669"/>
    <property type="project" value="InterPro"/>
</dbReference>
<evidence type="ECO:0000256" key="7">
    <source>
        <dbReference type="RuleBase" id="RU364093"/>
    </source>
</evidence>
<dbReference type="InterPro" id="IPR042196">
    <property type="entry name" value="FHIPEP_4"/>
</dbReference>
<dbReference type="PANTHER" id="PTHR30161:SF1">
    <property type="entry name" value="FLAGELLAR BIOSYNTHESIS PROTEIN FLHA-RELATED"/>
    <property type="match status" value="1"/>
</dbReference>
<dbReference type="GO" id="GO:0005886">
    <property type="term" value="C:plasma membrane"/>
    <property type="evidence" value="ECO:0007669"/>
    <property type="project" value="UniProtKB-SubCell"/>
</dbReference>
<dbReference type="PROSITE" id="PS00994">
    <property type="entry name" value="FHIPEP"/>
    <property type="match status" value="1"/>
</dbReference>
<protein>
    <recommendedName>
        <fullName evidence="7">Flagellar biosynthesis protein FlhA</fullName>
    </recommendedName>
</protein>
<dbReference type="GO" id="GO:0009306">
    <property type="term" value="P:protein secretion"/>
    <property type="evidence" value="ECO:0007669"/>
    <property type="project" value="InterPro"/>
</dbReference>
<evidence type="ECO:0000256" key="6">
    <source>
        <dbReference type="ARBA" id="ARBA00023136"/>
    </source>
</evidence>
<evidence type="ECO:0000256" key="2">
    <source>
        <dbReference type="ARBA" id="ARBA00008835"/>
    </source>
</evidence>
<organism evidence="8 9">
    <name type="scientific">Mariprofundus micogutta</name>
    <dbReference type="NCBI Taxonomy" id="1921010"/>
    <lineage>
        <taxon>Bacteria</taxon>
        <taxon>Pseudomonadati</taxon>
        <taxon>Pseudomonadota</taxon>
        <taxon>Candidatius Mariprofundia</taxon>
        <taxon>Mariprofundales</taxon>
        <taxon>Mariprofundaceae</taxon>
        <taxon>Mariprofundus</taxon>
    </lineage>
</organism>
<keyword evidence="9" id="KW-1185">Reference proteome</keyword>
<dbReference type="Pfam" id="PF00771">
    <property type="entry name" value="FHIPEP"/>
    <property type="match status" value="1"/>
</dbReference>
<dbReference type="InterPro" id="IPR006301">
    <property type="entry name" value="FlhA"/>
</dbReference>
<dbReference type="Proteomes" id="UP000231632">
    <property type="component" value="Unassembled WGS sequence"/>
</dbReference>
<keyword evidence="7" id="KW-0653">Protein transport</keyword>
<keyword evidence="6 7" id="KW-0472">Membrane</keyword>
<keyword evidence="7" id="KW-0813">Transport</keyword>
<proteinExistence type="inferred from homology"/>
<evidence type="ECO:0000313" key="8">
    <source>
        <dbReference type="EMBL" id="GAV19420.1"/>
    </source>
</evidence>